<dbReference type="CDD" id="cd00593">
    <property type="entry name" value="RIBOc"/>
    <property type="match status" value="1"/>
</dbReference>
<dbReference type="GeneID" id="43595170"/>
<dbReference type="OrthoDB" id="67027at2759"/>
<dbReference type="GO" id="GO:0006396">
    <property type="term" value="P:RNA processing"/>
    <property type="evidence" value="ECO:0007669"/>
    <property type="project" value="InterPro"/>
</dbReference>
<gene>
    <name evidence="2" type="ORF">BP5553_02321</name>
</gene>
<dbReference type="InterPro" id="IPR036389">
    <property type="entry name" value="RNase_III_sf"/>
</dbReference>
<comment type="caution">
    <text evidence="2">The sequence shown here is derived from an EMBL/GenBank/DDBJ whole genome shotgun (WGS) entry which is preliminary data.</text>
</comment>
<dbReference type="RefSeq" id="XP_031874998.1">
    <property type="nucleotide sequence ID" value="XM_032010944.1"/>
</dbReference>
<name>A0A370U3J2_9HELO</name>
<dbReference type="SUPFAM" id="SSF69065">
    <property type="entry name" value="RNase III domain-like"/>
    <property type="match status" value="1"/>
</dbReference>
<proteinExistence type="predicted"/>
<sequence length="147" mass="15785">MPVDRREVVAAVEAIFGYQFRNSDICWEALNCKGAGGFAQGHTRLALLGDRLLGWRLTNAWYPTGKSTEIGTNIIDQLANNAHLALVGRNIGLEAYINSNPSQKGQISGKMIAGTVEALLAAFYLDGGVEVLDRALARLELLSVSGP</sequence>
<dbReference type="EMBL" id="NPIC01000001">
    <property type="protein sequence ID" value="RDL42342.1"/>
    <property type="molecule type" value="Genomic_DNA"/>
</dbReference>
<evidence type="ECO:0000313" key="3">
    <source>
        <dbReference type="Proteomes" id="UP000254866"/>
    </source>
</evidence>
<dbReference type="AlphaFoldDB" id="A0A370U3J2"/>
<dbReference type="Pfam" id="PF14622">
    <property type="entry name" value="Ribonucleas_3_3"/>
    <property type="match status" value="1"/>
</dbReference>
<accession>A0A370U3J2</accession>
<evidence type="ECO:0000259" key="1">
    <source>
        <dbReference type="PROSITE" id="PS50142"/>
    </source>
</evidence>
<dbReference type="SMART" id="SM00535">
    <property type="entry name" value="RIBOc"/>
    <property type="match status" value="1"/>
</dbReference>
<dbReference type="PROSITE" id="PS50142">
    <property type="entry name" value="RNASE_3_2"/>
    <property type="match status" value="1"/>
</dbReference>
<dbReference type="InterPro" id="IPR000999">
    <property type="entry name" value="RNase_III_dom"/>
</dbReference>
<reference evidence="2 3" key="1">
    <citation type="journal article" date="2018" name="IMA Fungus">
        <title>IMA Genome-F 9: Draft genome sequence of Annulohypoxylon stygium, Aspergillus mulundensis, Berkeleyomyces basicola (syn. Thielaviopsis basicola), Ceratocystis smalleyi, two Cercospora beticola strains, Coleophoma cylindrospora, Fusarium fracticaudum, Phialophora cf. hyalina, and Morchella septimelata.</title>
        <authorList>
            <person name="Wingfield B.D."/>
            <person name="Bills G.F."/>
            <person name="Dong Y."/>
            <person name="Huang W."/>
            <person name="Nel W.J."/>
            <person name="Swalarsk-Parry B.S."/>
            <person name="Vaghefi N."/>
            <person name="Wilken P.M."/>
            <person name="An Z."/>
            <person name="de Beer Z.W."/>
            <person name="De Vos L."/>
            <person name="Chen L."/>
            <person name="Duong T.A."/>
            <person name="Gao Y."/>
            <person name="Hammerbacher A."/>
            <person name="Kikkert J.R."/>
            <person name="Li Y."/>
            <person name="Li H."/>
            <person name="Li K."/>
            <person name="Li Q."/>
            <person name="Liu X."/>
            <person name="Ma X."/>
            <person name="Naidoo K."/>
            <person name="Pethybridge S.J."/>
            <person name="Sun J."/>
            <person name="Steenkamp E.T."/>
            <person name="van der Nest M.A."/>
            <person name="van Wyk S."/>
            <person name="Wingfield M.J."/>
            <person name="Xiong C."/>
            <person name="Yue Q."/>
            <person name="Zhang X."/>
        </authorList>
    </citation>
    <scope>NUCLEOTIDE SEQUENCE [LARGE SCALE GENOMIC DNA]</scope>
    <source>
        <strain evidence="2 3">BP 5553</strain>
    </source>
</reference>
<evidence type="ECO:0000313" key="2">
    <source>
        <dbReference type="EMBL" id="RDL42342.1"/>
    </source>
</evidence>
<dbReference type="Proteomes" id="UP000254866">
    <property type="component" value="Unassembled WGS sequence"/>
</dbReference>
<dbReference type="GO" id="GO:0004525">
    <property type="term" value="F:ribonuclease III activity"/>
    <property type="evidence" value="ECO:0007669"/>
    <property type="project" value="InterPro"/>
</dbReference>
<organism evidence="2 3">
    <name type="scientific">Venustampulla echinocandica</name>
    <dbReference type="NCBI Taxonomy" id="2656787"/>
    <lineage>
        <taxon>Eukaryota</taxon>
        <taxon>Fungi</taxon>
        <taxon>Dikarya</taxon>
        <taxon>Ascomycota</taxon>
        <taxon>Pezizomycotina</taxon>
        <taxon>Leotiomycetes</taxon>
        <taxon>Helotiales</taxon>
        <taxon>Pleuroascaceae</taxon>
        <taxon>Venustampulla</taxon>
    </lineage>
</organism>
<keyword evidence="3" id="KW-1185">Reference proteome</keyword>
<dbReference type="Gene3D" id="1.10.1520.10">
    <property type="entry name" value="Ribonuclease III domain"/>
    <property type="match status" value="1"/>
</dbReference>
<dbReference type="STRING" id="2656787.A0A370U3J2"/>
<protein>
    <recommendedName>
        <fullName evidence="1">RNase III domain-containing protein</fullName>
    </recommendedName>
</protein>
<feature type="domain" description="RNase III" evidence="1">
    <location>
        <begin position="9"/>
        <end position="128"/>
    </location>
</feature>